<dbReference type="Pfam" id="PF16927">
    <property type="entry name" value="HisKA_7TM"/>
    <property type="match status" value="1"/>
</dbReference>
<keyword evidence="3" id="KW-0175">Coiled coil</keyword>
<feature type="domain" description="GGDEF" evidence="6">
    <location>
        <begin position="399"/>
        <end position="532"/>
    </location>
</feature>
<dbReference type="InterPro" id="IPR029787">
    <property type="entry name" value="Nucleotide_cyclase"/>
</dbReference>
<dbReference type="SUPFAM" id="SSF55785">
    <property type="entry name" value="PYP-like sensor domain (PAS domain)"/>
    <property type="match status" value="1"/>
</dbReference>
<name>A0A1F6VAX4_9PROT</name>
<proteinExistence type="predicted"/>
<dbReference type="FunFam" id="3.30.70.270:FF:000001">
    <property type="entry name" value="Diguanylate cyclase domain protein"/>
    <property type="match status" value="1"/>
</dbReference>
<dbReference type="InterPro" id="IPR050469">
    <property type="entry name" value="Diguanylate_Cyclase"/>
</dbReference>
<feature type="transmembrane region" description="Helical" evidence="4">
    <location>
        <begin position="6"/>
        <end position="29"/>
    </location>
</feature>
<dbReference type="Pfam" id="PF00990">
    <property type="entry name" value="GGDEF"/>
    <property type="match status" value="1"/>
</dbReference>
<dbReference type="EC" id="2.7.7.65" evidence="1"/>
<dbReference type="GO" id="GO:1902201">
    <property type="term" value="P:negative regulation of bacterial-type flagellum-dependent cell motility"/>
    <property type="evidence" value="ECO:0007669"/>
    <property type="project" value="TreeGrafter"/>
</dbReference>
<dbReference type="SUPFAM" id="SSF55073">
    <property type="entry name" value="Nucleotide cyclase"/>
    <property type="match status" value="1"/>
</dbReference>
<dbReference type="PROSITE" id="PS50887">
    <property type="entry name" value="GGDEF"/>
    <property type="match status" value="1"/>
</dbReference>
<protein>
    <recommendedName>
        <fullName evidence="1">diguanylate cyclase</fullName>
        <ecNumber evidence="1">2.7.7.65</ecNumber>
    </recommendedName>
</protein>
<dbReference type="InterPro" id="IPR035965">
    <property type="entry name" value="PAS-like_dom_sf"/>
</dbReference>
<dbReference type="GO" id="GO:0043709">
    <property type="term" value="P:cell adhesion involved in single-species biofilm formation"/>
    <property type="evidence" value="ECO:0007669"/>
    <property type="project" value="TreeGrafter"/>
</dbReference>
<dbReference type="InterPro" id="IPR031621">
    <property type="entry name" value="HisKA_7TM"/>
</dbReference>
<accession>A0A1F6VAX4</accession>
<keyword evidence="4" id="KW-0812">Transmembrane</keyword>
<dbReference type="InterPro" id="IPR013767">
    <property type="entry name" value="PAS_fold"/>
</dbReference>
<dbReference type="Proteomes" id="UP000179076">
    <property type="component" value="Unassembled WGS sequence"/>
</dbReference>
<keyword evidence="4" id="KW-0472">Membrane</keyword>
<dbReference type="CDD" id="cd01949">
    <property type="entry name" value="GGDEF"/>
    <property type="match status" value="1"/>
</dbReference>
<dbReference type="PANTHER" id="PTHR45138">
    <property type="entry name" value="REGULATORY COMPONENTS OF SENSORY TRANSDUCTION SYSTEM"/>
    <property type="match status" value="1"/>
</dbReference>
<feature type="transmembrane region" description="Helical" evidence="4">
    <location>
        <begin position="68"/>
        <end position="89"/>
    </location>
</feature>
<dbReference type="SMART" id="SM00267">
    <property type="entry name" value="GGDEF"/>
    <property type="match status" value="1"/>
</dbReference>
<dbReference type="Gene3D" id="3.30.70.270">
    <property type="match status" value="1"/>
</dbReference>
<evidence type="ECO:0000256" key="3">
    <source>
        <dbReference type="SAM" id="Coils"/>
    </source>
</evidence>
<feature type="transmembrane region" description="Helical" evidence="4">
    <location>
        <begin position="149"/>
        <end position="167"/>
    </location>
</feature>
<comment type="caution">
    <text evidence="7">The sequence shown here is derived from an EMBL/GenBank/DDBJ whole genome shotgun (WGS) entry which is preliminary data.</text>
</comment>
<evidence type="ECO:0000259" key="5">
    <source>
        <dbReference type="PROSITE" id="PS50112"/>
    </source>
</evidence>
<dbReference type="NCBIfam" id="TIGR00254">
    <property type="entry name" value="GGDEF"/>
    <property type="match status" value="1"/>
</dbReference>
<dbReference type="PANTHER" id="PTHR45138:SF9">
    <property type="entry name" value="DIGUANYLATE CYCLASE DGCM-RELATED"/>
    <property type="match status" value="1"/>
</dbReference>
<feature type="transmembrane region" description="Helical" evidence="4">
    <location>
        <begin position="36"/>
        <end position="56"/>
    </location>
</feature>
<dbReference type="GO" id="GO:0005886">
    <property type="term" value="C:plasma membrane"/>
    <property type="evidence" value="ECO:0007669"/>
    <property type="project" value="TreeGrafter"/>
</dbReference>
<sequence length="545" mass="59877">MTAETAHTAYVALLLLTALFAAWVATVAWRRRRAPAALPLAITLVGATWWSLSFALELLPVFEPTRLFWFKLMFAGVVVVPAGFLAFALQFSGFGRYVNRTTVALLAIEPILVQLMVWTDPLHGLLLGGYDATPGTRFVGGAGFWLHSGYSYLLLLAALALIALRCVRAPSFQRRQARVLLAGTLISTAANAVTILHIIPWPRIDLTPIGFTIVCAFGAFALFRFGLLDLIPVAREAIVERMTDAVLVLDADNRIIDMNPATAAMLHLNPQQVLGAPLDSALAAWPEIIAACSAIPEYQGEVKLPQDHRCIDMRITPLATERPSGGRLVVLRDVSHVKHIESELRDTNRQLRQKLTEIEELQQRLTEQAMRDPLTGLYNRRFLEESLDRELAKARRTQTPLSVAVIDLDHFKHVNDAHGHHAGDRLLIAVGDLLRSYIRGGDVACRYGGEEFVVVMPGASLEVAADRAEAWRYAFAKIKIAPETINLKATFTVGVACFPLNAASADKLLEAADQAMYAAKAAGRDRVAVAHVQKPPPMVRSTRNE</sequence>
<dbReference type="Gene3D" id="3.30.450.20">
    <property type="entry name" value="PAS domain"/>
    <property type="match status" value="1"/>
</dbReference>
<evidence type="ECO:0000259" key="6">
    <source>
        <dbReference type="PROSITE" id="PS50887"/>
    </source>
</evidence>
<dbReference type="CDD" id="cd00130">
    <property type="entry name" value="PAS"/>
    <property type="match status" value="1"/>
</dbReference>
<dbReference type="GO" id="GO:0006355">
    <property type="term" value="P:regulation of DNA-templated transcription"/>
    <property type="evidence" value="ECO:0007669"/>
    <property type="project" value="InterPro"/>
</dbReference>
<dbReference type="GO" id="GO:0052621">
    <property type="term" value="F:diguanylate cyclase activity"/>
    <property type="evidence" value="ECO:0007669"/>
    <property type="project" value="UniProtKB-EC"/>
</dbReference>
<gene>
    <name evidence="7" type="ORF">A2W18_01675</name>
</gene>
<evidence type="ECO:0000256" key="4">
    <source>
        <dbReference type="SAM" id="Phobius"/>
    </source>
</evidence>
<feature type="domain" description="PAS" evidence="5">
    <location>
        <begin position="238"/>
        <end position="275"/>
    </location>
</feature>
<keyword evidence="4" id="KW-1133">Transmembrane helix</keyword>
<dbReference type="AlphaFoldDB" id="A0A1F6VAX4"/>
<evidence type="ECO:0000313" key="7">
    <source>
        <dbReference type="EMBL" id="OGI66803.1"/>
    </source>
</evidence>
<dbReference type="InterPro" id="IPR000014">
    <property type="entry name" value="PAS"/>
</dbReference>
<evidence type="ECO:0000256" key="2">
    <source>
        <dbReference type="ARBA" id="ARBA00034247"/>
    </source>
</evidence>
<organism evidence="7 8">
    <name type="scientific">Candidatus Muproteobacteria bacterium RBG_16_60_9</name>
    <dbReference type="NCBI Taxonomy" id="1817755"/>
    <lineage>
        <taxon>Bacteria</taxon>
        <taxon>Pseudomonadati</taxon>
        <taxon>Pseudomonadota</taxon>
        <taxon>Candidatus Muproteobacteria</taxon>
    </lineage>
</organism>
<evidence type="ECO:0000256" key="1">
    <source>
        <dbReference type="ARBA" id="ARBA00012528"/>
    </source>
</evidence>
<reference evidence="7 8" key="1">
    <citation type="journal article" date="2016" name="Nat. Commun.">
        <title>Thousands of microbial genomes shed light on interconnected biogeochemical processes in an aquifer system.</title>
        <authorList>
            <person name="Anantharaman K."/>
            <person name="Brown C.T."/>
            <person name="Hug L.A."/>
            <person name="Sharon I."/>
            <person name="Castelle C.J."/>
            <person name="Probst A.J."/>
            <person name="Thomas B.C."/>
            <person name="Singh A."/>
            <person name="Wilkins M.J."/>
            <person name="Karaoz U."/>
            <person name="Brodie E.L."/>
            <person name="Williams K.H."/>
            <person name="Hubbard S.S."/>
            <person name="Banfield J.F."/>
        </authorList>
    </citation>
    <scope>NUCLEOTIDE SEQUENCE [LARGE SCALE GENOMIC DNA]</scope>
</reference>
<dbReference type="InterPro" id="IPR000160">
    <property type="entry name" value="GGDEF_dom"/>
</dbReference>
<dbReference type="Pfam" id="PF00989">
    <property type="entry name" value="PAS"/>
    <property type="match status" value="1"/>
</dbReference>
<dbReference type="PROSITE" id="PS50112">
    <property type="entry name" value="PAS"/>
    <property type="match status" value="1"/>
</dbReference>
<feature type="coiled-coil region" evidence="3">
    <location>
        <begin position="337"/>
        <end position="371"/>
    </location>
</feature>
<feature type="transmembrane region" description="Helical" evidence="4">
    <location>
        <begin position="101"/>
        <end position="119"/>
    </location>
</feature>
<feature type="transmembrane region" description="Helical" evidence="4">
    <location>
        <begin position="179"/>
        <end position="200"/>
    </location>
</feature>
<dbReference type="EMBL" id="MFSP01000077">
    <property type="protein sequence ID" value="OGI66803.1"/>
    <property type="molecule type" value="Genomic_DNA"/>
</dbReference>
<dbReference type="InterPro" id="IPR043128">
    <property type="entry name" value="Rev_trsase/Diguanyl_cyclase"/>
</dbReference>
<evidence type="ECO:0000313" key="8">
    <source>
        <dbReference type="Proteomes" id="UP000179076"/>
    </source>
</evidence>
<feature type="transmembrane region" description="Helical" evidence="4">
    <location>
        <begin position="206"/>
        <end position="227"/>
    </location>
</feature>
<comment type="catalytic activity">
    <reaction evidence="2">
        <text>2 GTP = 3',3'-c-di-GMP + 2 diphosphate</text>
        <dbReference type="Rhea" id="RHEA:24898"/>
        <dbReference type="ChEBI" id="CHEBI:33019"/>
        <dbReference type="ChEBI" id="CHEBI:37565"/>
        <dbReference type="ChEBI" id="CHEBI:58805"/>
        <dbReference type="EC" id="2.7.7.65"/>
    </reaction>
</comment>